<keyword evidence="4 6" id="KW-1133">Transmembrane helix</keyword>
<dbReference type="EMBL" id="BSEC01000001">
    <property type="protein sequence ID" value="GLI94028.1"/>
    <property type="molecule type" value="Genomic_DNA"/>
</dbReference>
<evidence type="ECO:0000256" key="4">
    <source>
        <dbReference type="ARBA" id="ARBA00022989"/>
    </source>
</evidence>
<evidence type="ECO:0000256" key="1">
    <source>
        <dbReference type="ARBA" id="ARBA00004651"/>
    </source>
</evidence>
<reference evidence="8" key="1">
    <citation type="journal article" date="2023" name="Int. J. Syst. Evol. Microbiol.">
        <title>Methylocystis iwaonis sp. nov., a type II methane-oxidizing bacterium from surface soil of a rice paddy field in Japan, and emended description of the genus Methylocystis (ex Whittenbury et al. 1970) Bowman et al. 1993.</title>
        <authorList>
            <person name="Kaise H."/>
            <person name="Sawadogo J.B."/>
            <person name="Alam M.S."/>
            <person name="Ueno C."/>
            <person name="Dianou D."/>
            <person name="Shinjo R."/>
            <person name="Asakawa S."/>
        </authorList>
    </citation>
    <scope>NUCLEOTIDE SEQUENCE</scope>
    <source>
        <strain evidence="8">LMG27198</strain>
    </source>
</reference>
<comment type="subcellular location">
    <subcellularLocation>
        <location evidence="1">Cell membrane</location>
        <topology evidence="1">Multi-pass membrane protein</topology>
    </subcellularLocation>
</comment>
<accession>A0A9W6LSW5</accession>
<dbReference type="PANTHER" id="PTHR35007">
    <property type="entry name" value="INTEGRAL MEMBRANE PROTEIN-RELATED"/>
    <property type="match status" value="1"/>
</dbReference>
<sequence>MDDPIITYSLFFVFLCVSLAIFAFYRYYAVDSQYRKAKNARLEALEKGTDEGEALRLFRQKRGLYNVAFSRRFPNLNKWMIQTGLDLLDMPFLMKVLGVFIAVFFLVLYFTQFQPYGYLSAFLTCAIGFILFLKRVRDTRIAKFEEQLPDALEIIVRSLRAGHPTQTAISLAARECPDPIGTEFGLVYDEMRHGLGITEALQAMSDRVGLRDLVYVEAAVAIHAQSGGSLAEIVGRLATLIRERFRLRQKVSALTSEGRASGIFLTLLPVGIVIAIHLINPTYYGEIYNEPMAHYALFLSVGLLFTGYIYIRYLLKFDF</sequence>
<dbReference type="Gene3D" id="1.20.81.30">
    <property type="entry name" value="Type II secretion system (T2SS), domain F"/>
    <property type="match status" value="1"/>
</dbReference>
<keyword evidence="2" id="KW-1003">Cell membrane</keyword>
<evidence type="ECO:0000259" key="7">
    <source>
        <dbReference type="Pfam" id="PF00482"/>
    </source>
</evidence>
<dbReference type="Proteomes" id="UP001144323">
    <property type="component" value="Unassembled WGS sequence"/>
</dbReference>
<dbReference type="InterPro" id="IPR018076">
    <property type="entry name" value="T2SS_GspF_dom"/>
</dbReference>
<feature type="transmembrane region" description="Helical" evidence="6">
    <location>
        <begin position="92"/>
        <end position="110"/>
    </location>
</feature>
<dbReference type="Pfam" id="PF00482">
    <property type="entry name" value="T2SSF"/>
    <property type="match status" value="1"/>
</dbReference>
<protein>
    <submittedName>
        <fullName evidence="8">Type II secretion system protein F</fullName>
    </submittedName>
</protein>
<name>A0A9W6LSW5_9HYPH</name>
<dbReference type="AlphaFoldDB" id="A0A9W6LSW5"/>
<keyword evidence="3 6" id="KW-0812">Transmembrane</keyword>
<proteinExistence type="predicted"/>
<gene>
    <name evidence="8" type="ORF">LMG27198_30200</name>
</gene>
<feature type="domain" description="Type II secretion system protein GspF" evidence="7">
    <location>
        <begin position="152"/>
        <end position="276"/>
    </location>
</feature>
<evidence type="ECO:0000313" key="8">
    <source>
        <dbReference type="EMBL" id="GLI94028.1"/>
    </source>
</evidence>
<feature type="transmembrane region" description="Helical" evidence="6">
    <location>
        <begin position="116"/>
        <end position="133"/>
    </location>
</feature>
<evidence type="ECO:0000256" key="6">
    <source>
        <dbReference type="SAM" id="Phobius"/>
    </source>
</evidence>
<evidence type="ECO:0000313" key="9">
    <source>
        <dbReference type="Proteomes" id="UP001144323"/>
    </source>
</evidence>
<comment type="caution">
    <text evidence="8">The sequence shown here is derived from an EMBL/GenBank/DDBJ whole genome shotgun (WGS) entry which is preliminary data.</text>
</comment>
<feature type="transmembrane region" description="Helical" evidence="6">
    <location>
        <begin position="292"/>
        <end position="311"/>
    </location>
</feature>
<dbReference type="PANTHER" id="PTHR35007:SF1">
    <property type="entry name" value="PILUS ASSEMBLY PROTEIN"/>
    <property type="match status" value="1"/>
</dbReference>
<dbReference type="GO" id="GO:0005886">
    <property type="term" value="C:plasma membrane"/>
    <property type="evidence" value="ECO:0007669"/>
    <property type="project" value="UniProtKB-SubCell"/>
</dbReference>
<keyword evidence="5 6" id="KW-0472">Membrane</keyword>
<keyword evidence="9" id="KW-1185">Reference proteome</keyword>
<dbReference type="InterPro" id="IPR042094">
    <property type="entry name" value="T2SS_GspF_sf"/>
</dbReference>
<feature type="transmembrane region" description="Helical" evidence="6">
    <location>
        <begin position="260"/>
        <end position="280"/>
    </location>
</feature>
<evidence type="ECO:0000256" key="2">
    <source>
        <dbReference type="ARBA" id="ARBA00022475"/>
    </source>
</evidence>
<dbReference type="RefSeq" id="WP_281804053.1">
    <property type="nucleotide sequence ID" value="NZ_BSEC01000001.1"/>
</dbReference>
<evidence type="ECO:0000256" key="5">
    <source>
        <dbReference type="ARBA" id="ARBA00023136"/>
    </source>
</evidence>
<feature type="transmembrane region" description="Helical" evidence="6">
    <location>
        <begin position="6"/>
        <end position="28"/>
    </location>
</feature>
<evidence type="ECO:0000256" key="3">
    <source>
        <dbReference type="ARBA" id="ARBA00022692"/>
    </source>
</evidence>
<organism evidence="8 9">
    <name type="scientific">Methylocystis echinoides</name>
    <dbReference type="NCBI Taxonomy" id="29468"/>
    <lineage>
        <taxon>Bacteria</taxon>
        <taxon>Pseudomonadati</taxon>
        <taxon>Pseudomonadota</taxon>
        <taxon>Alphaproteobacteria</taxon>
        <taxon>Hyphomicrobiales</taxon>
        <taxon>Methylocystaceae</taxon>
        <taxon>Methylocystis</taxon>
    </lineage>
</organism>